<sequence length="373" mass="41582">MIKLPESLQYRLNKRIIQGNYRTLKCYSSYAVDFISNDYLGFSRDLVFQKELLHAVVANPNLLTGSTGSRLISGNSELIEDIETNIASLHKVEAALLFGSGYQANLALFGNLPTSKDTVIVDELIHRSVHDGCLLSKARKWKFKHNNLQDLERLLKKASGEVYIAIESLYSMDGDLAPLEQICVLARRYGAFLIVDEAHAIGVYGLGRVHSLALQDQVFATLVTYGKAMGVHGAAVLASYKVINSLINYATSFIYSTAITELMAVSIDKAYQHLFNYPDVIDKLQFVISTYHSLAPVWIRTTPGPIQTIFLSNIKDKVCLVSELETANISSCIIVWPTVAVGTERIRICLHAFNTQKDIISLFNIINKHYESN</sequence>
<dbReference type="OrthoDB" id="9807157at2"/>
<evidence type="ECO:0000256" key="2">
    <source>
        <dbReference type="ARBA" id="ARBA00010008"/>
    </source>
</evidence>
<dbReference type="Gene3D" id="3.40.640.10">
    <property type="entry name" value="Type I PLP-dependent aspartate aminotransferase-like (Major domain)"/>
    <property type="match status" value="1"/>
</dbReference>
<dbReference type="GO" id="GO:0016740">
    <property type="term" value="F:transferase activity"/>
    <property type="evidence" value="ECO:0007669"/>
    <property type="project" value="UniProtKB-KW"/>
</dbReference>
<name>A0A161SA42_9FLAO</name>
<reference evidence="6 7" key="1">
    <citation type="submission" date="2016-01" db="EMBL/GenBank/DDBJ databases">
        <title>Whole genome sequencing of Myroides marinus L41.</title>
        <authorList>
            <person name="Hong K.W."/>
        </authorList>
    </citation>
    <scope>NUCLEOTIDE SEQUENCE [LARGE SCALE GENOMIC DNA]</scope>
    <source>
        <strain evidence="6 7">L41</strain>
    </source>
</reference>
<dbReference type="InterPro" id="IPR015424">
    <property type="entry name" value="PyrdxlP-dep_Trfase"/>
</dbReference>
<keyword evidence="7" id="KW-1185">Reference proteome</keyword>
<evidence type="ECO:0000313" key="7">
    <source>
        <dbReference type="Proteomes" id="UP000076630"/>
    </source>
</evidence>
<dbReference type="PANTHER" id="PTHR13693">
    <property type="entry name" value="CLASS II AMINOTRANSFERASE/8-AMINO-7-OXONONANOATE SYNTHASE"/>
    <property type="match status" value="1"/>
</dbReference>
<protein>
    <submittedName>
        <fullName evidence="6">8-amino-7-oxononanoate synthase</fullName>
    </submittedName>
</protein>
<dbReference type="InterPro" id="IPR004839">
    <property type="entry name" value="Aminotransferase_I/II_large"/>
</dbReference>
<proteinExistence type="inferred from homology"/>
<evidence type="ECO:0000259" key="5">
    <source>
        <dbReference type="Pfam" id="PF00155"/>
    </source>
</evidence>
<accession>A0A161SA42</accession>
<evidence type="ECO:0000256" key="3">
    <source>
        <dbReference type="ARBA" id="ARBA00022679"/>
    </source>
</evidence>
<evidence type="ECO:0000256" key="1">
    <source>
        <dbReference type="ARBA" id="ARBA00001933"/>
    </source>
</evidence>
<dbReference type="GO" id="GO:0030170">
    <property type="term" value="F:pyridoxal phosphate binding"/>
    <property type="evidence" value="ECO:0007669"/>
    <property type="project" value="InterPro"/>
</dbReference>
<organism evidence="6 7">
    <name type="scientific">Myroides marinus</name>
    <dbReference type="NCBI Taxonomy" id="703342"/>
    <lineage>
        <taxon>Bacteria</taxon>
        <taxon>Pseudomonadati</taxon>
        <taxon>Bacteroidota</taxon>
        <taxon>Flavobacteriia</taxon>
        <taxon>Flavobacteriales</taxon>
        <taxon>Flavobacteriaceae</taxon>
        <taxon>Myroides</taxon>
    </lineage>
</organism>
<dbReference type="RefSeq" id="WP_038985709.1">
    <property type="nucleotide sequence ID" value="NZ_JWJO01000015.1"/>
</dbReference>
<feature type="domain" description="Aminotransferase class I/classII large" evidence="5">
    <location>
        <begin position="33"/>
        <end position="273"/>
    </location>
</feature>
<keyword evidence="3" id="KW-0808">Transferase</keyword>
<dbReference type="SUPFAM" id="SSF53383">
    <property type="entry name" value="PLP-dependent transferases"/>
    <property type="match status" value="1"/>
</dbReference>
<comment type="caution">
    <text evidence="6">The sequence shown here is derived from an EMBL/GenBank/DDBJ whole genome shotgun (WGS) entry which is preliminary data.</text>
</comment>
<evidence type="ECO:0000256" key="4">
    <source>
        <dbReference type="ARBA" id="ARBA00022898"/>
    </source>
</evidence>
<dbReference type="EMBL" id="LQNU01000075">
    <property type="protein sequence ID" value="KZE76735.1"/>
    <property type="molecule type" value="Genomic_DNA"/>
</dbReference>
<comment type="cofactor">
    <cofactor evidence="1">
        <name>pyridoxal 5'-phosphate</name>
        <dbReference type="ChEBI" id="CHEBI:597326"/>
    </cofactor>
</comment>
<dbReference type="Gene3D" id="3.90.1150.10">
    <property type="entry name" value="Aspartate Aminotransferase, domain 1"/>
    <property type="match status" value="1"/>
</dbReference>
<dbReference type="AlphaFoldDB" id="A0A161SA42"/>
<evidence type="ECO:0000313" key="6">
    <source>
        <dbReference type="EMBL" id="KZE76735.1"/>
    </source>
</evidence>
<comment type="similarity">
    <text evidence="2">Belongs to the class-II pyridoxal-phosphate-dependent aminotransferase family. BioF subfamily.</text>
</comment>
<dbReference type="InterPro" id="IPR015421">
    <property type="entry name" value="PyrdxlP-dep_Trfase_major"/>
</dbReference>
<keyword evidence="4" id="KW-0663">Pyridoxal phosphate</keyword>
<dbReference type="Pfam" id="PF00155">
    <property type="entry name" value="Aminotran_1_2"/>
    <property type="match status" value="1"/>
</dbReference>
<dbReference type="InterPro" id="IPR015422">
    <property type="entry name" value="PyrdxlP-dep_Trfase_small"/>
</dbReference>
<dbReference type="GO" id="GO:0009102">
    <property type="term" value="P:biotin biosynthetic process"/>
    <property type="evidence" value="ECO:0007669"/>
    <property type="project" value="TreeGrafter"/>
</dbReference>
<dbReference type="PANTHER" id="PTHR13693:SF77">
    <property type="entry name" value="8-AMINO-7-OXONONANOATE SYNTHASE"/>
    <property type="match status" value="1"/>
</dbReference>
<dbReference type="InterPro" id="IPR050087">
    <property type="entry name" value="AON_synthase_class-II"/>
</dbReference>
<dbReference type="Proteomes" id="UP000076630">
    <property type="component" value="Unassembled WGS sequence"/>
</dbReference>
<gene>
    <name evidence="6" type="ORF">AV926_15105</name>
</gene>